<gene>
    <name evidence="1" type="ORF">M091_3766</name>
</gene>
<organism evidence="1 2">
    <name type="scientific">Parabacteroides distasonis str. 3776 D15 i</name>
    <dbReference type="NCBI Taxonomy" id="1339342"/>
    <lineage>
        <taxon>Bacteria</taxon>
        <taxon>Pseudomonadati</taxon>
        <taxon>Bacteroidota</taxon>
        <taxon>Bacteroidia</taxon>
        <taxon>Bacteroidales</taxon>
        <taxon>Tannerellaceae</taxon>
        <taxon>Parabacteroides</taxon>
    </lineage>
</organism>
<protein>
    <submittedName>
        <fullName evidence="1">Transcriptional regulator, AraC/XylS family</fullName>
    </submittedName>
</protein>
<accession>A0AB34LCS5</accession>
<comment type="caution">
    <text evidence="1">The sequence shown here is derived from an EMBL/GenBank/DDBJ whole genome shotgun (WGS) entry which is preliminary data.</text>
</comment>
<reference evidence="1 2" key="1">
    <citation type="submission" date="2014-04" db="EMBL/GenBank/DDBJ databases">
        <authorList>
            <person name="Sears C."/>
            <person name="Carroll K."/>
            <person name="Sack B.R."/>
            <person name="Qadri F."/>
            <person name="Myers L.L."/>
            <person name="Chung G.-T."/>
            <person name="Escheverria P."/>
            <person name="Fraser C.M."/>
            <person name="Sadzewicz L."/>
            <person name="Shefchek K.A."/>
            <person name="Tallon L."/>
            <person name="Das S.P."/>
            <person name="Daugherty S."/>
            <person name="Mongodin E.F."/>
        </authorList>
    </citation>
    <scope>NUCLEOTIDE SEQUENCE [LARGE SCALE GENOMIC DNA]</scope>
    <source>
        <strain evidence="1 2">3776 D15 i</strain>
    </source>
</reference>
<name>A0AB34LCS5_PARDI</name>
<evidence type="ECO:0000313" key="2">
    <source>
        <dbReference type="Proteomes" id="UP000027850"/>
    </source>
</evidence>
<dbReference type="EMBL" id="JNHK01000025">
    <property type="protein sequence ID" value="KDS40842.1"/>
    <property type="molecule type" value="Genomic_DNA"/>
</dbReference>
<dbReference type="AlphaFoldDB" id="A0AB34LCS5"/>
<evidence type="ECO:0000313" key="1">
    <source>
        <dbReference type="EMBL" id="KDS40842.1"/>
    </source>
</evidence>
<proteinExistence type="predicted"/>
<dbReference type="Proteomes" id="UP000027850">
    <property type="component" value="Unassembled WGS sequence"/>
</dbReference>
<sequence>MYGHDVAGRLPVRKRRAGKAVEGALGADLLGDVAGLARVGALFGRPVRFLVLPSRFLIDADAGSGDVFLGGIHDNGYRRAAEAESMALGGACLPSGGLVRGRYTGKSRVFYLQYALPGAKPPEHIPLQAVHRRLLVGGAAYLLGLAGGRASFYLGLRTRSAGGIVARYGDFLLFLFRVAGGVANVRVLYDALL</sequence>